<evidence type="ECO:0000256" key="1">
    <source>
        <dbReference type="SAM" id="Phobius"/>
    </source>
</evidence>
<dbReference type="EMBL" id="PEYY01000031">
    <property type="protein sequence ID" value="PIS18161.1"/>
    <property type="molecule type" value="Genomic_DNA"/>
</dbReference>
<keyword evidence="1" id="KW-0812">Transmembrane</keyword>
<evidence type="ECO:0000313" key="2">
    <source>
        <dbReference type="EMBL" id="PIS18161.1"/>
    </source>
</evidence>
<reference evidence="3" key="1">
    <citation type="submission" date="2017-09" db="EMBL/GenBank/DDBJ databases">
        <title>Depth-based differentiation of microbial function through sediment-hosted aquifers and enrichment of novel symbionts in the deep terrestrial subsurface.</title>
        <authorList>
            <person name="Probst A.J."/>
            <person name="Ladd B."/>
            <person name="Jarett J.K."/>
            <person name="Geller-Mcgrath D.E."/>
            <person name="Sieber C.M.K."/>
            <person name="Emerson J.B."/>
            <person name="Anantharaman K."/>
            <person name="Thomas B.C."/>
            <person name="Malmstrom R."/>
            <person name="Stieglmeier M."/>
            <person name="Klingl A."/>
            <person name="Woyke T."/>
            <person name="Ryan C.M."/>
            <person name="Banfield J.F."/>
        </authorList>
    </citation>
    <scope>NUCLEOTIDE SEQUENCE [LARGE SCALE GENOMIC DNA]</scope>
</reference>
<proteinExistence type="predicted"/>
<accession>A0A2H0WZY4</accession>
<keyword evidence="1" id="KW-0472">Membrane</keyword>
<dbReference type="AlphaFoldDB" id="A0A2H0WZY4"/>
<name>A0A2H0WZY4_9BACT</name>
<comment type="caution">
    <text evidence="2">The sequence shown here is derived from an EMBL/GenBank/DDBJ whole genome shotgun (WGS) entry which is preliminary data.</text>
</comment>
<sequence length="70" mass="7249">MTFIVGIAGAVALVTMLIATLQIMTAGGNAEQLQKGKELFTSAIVGLLFLIFSVSLLGIIAGNIIRLPGF</sequence>
<gene>
    <name evidence="2" type="ORF">COT54_00765</name>
</gene>
<keyword evidence="1" id="KW-1133">Transmembrane helix</keyword>
<organism evidence="2 3">
    <name type="scientific">Candidatus Collierbacteria bacterium CG09_land_8_20_14_0_10_46_12</name>
    <dbReference type="NCBI Taxonomy" id="1974533"/>
    <lineage>
        <taxon>Bacteria</taxon>
        <taxon>Candidatus Collieribacteriota</taxon>
    </lineage>
</organism>
<protein>
    <submittedName>
        <fullName evidence="2">Uncharacterized protein</fullName>
    </submittedName>
</protein>
<dbReference type="Pfam" id="PF18895">
    <property type="entry name" value="T4SS_pilin"/>
    <property type="match status" value="1"/>
</dbReference>
<dbReference type="InterPro" id="IPR043993">
    <property type="entry name" value="T4SS_pilin"/>
</dbReference>
<feature type="transmembrane region" description="Helical" evidence="1">
    <location>
        <begin position="40"/>
        <end position="65"/>
    </location>
</feature>
<evidence type="ECO:0000313" key="3">
    <source>
        <dbReference type="Proteomes" id="UP000229574"/>
    </source>
</evidence>
<dbReference type="Proteomes" id="UP000229574">
    <property type="component" value="Unassembled WGS sequence"/>
</dbReference>